<accession>A0A7W6QDG4</accession>
<keyword evidence="8" id="KW-1185">Reference proteome</keyword>
<feature type="transmembrane region" description="Helical" evidence="6">
    <location>
        <begin position="124"/>
        <end position="142"/>
    </location>
</feature>
<comment type="subcellular location">
    <subcellularLocation>
        <location evidence="1">Cell membrane</location>
        <topology evidence="1">Multi-pass membrane protein</topology>
    </subcellularLocation>
</comment>
<evidence type="ECO:0000256" key="6">
    <source>
        <dbReference type="SAM" id="Phobius"/>
    </source>
</evidence>
<dbReference type="PANTHER" id="PTHR30086:SF19">
    <property type="entry name" value="THREONINE EFFLUX PROTEIN"/>
    <property type="match status" value="1"/>
</dbReference>
<evidence type="ECO:0000256" key="1">
    <source>
        <dbReference type="ARBA" id="ARBA00004651"/>
    </source>
</evidence>
<dbReference type="PANTHER" id="PTHR30086">
    <property type="entry name" value="ARGININE EXPORTER PROTEIN ARGO"/>
    <property type="match status" value="1"/>
</dbReference>
<evidence type="ECO:0000256" key="4">
    <source>
        <dbReference type="ARBA" id="ARBA00022989"/>
    </source>
</evidence>
<proteinExistence type="predicted"/>
<evidence type="ECO:0000313" key="8">
    <source>
        <dbReference type="Proteomes" id="UP000524492"/>
    </source>
</evidence>
<dbReference type="EMBL" id="JACIFV010000032">
    <property type="protein sequence ID" value="MBB4195541.1"/>
    <property type="molecule type" value="Genomic_DNA"/>
</dbReference>
<evidence type="ECO:0000256" key="3">
    <source>
        <dbReference type="ARBA" id="ARBA00022692"/>
    </source>
</evidence>
<dbReference type="AlphaFoldDB" id="A0A7W6QDG4"/>
<name>A0A7W6QDG4_9HYPH</name>
<keyword evidence="2" id="KW-1003">Cell membrane</keyword>
<feature type="transmembrane region" description="Helical" evidence="6">
    <location>
        <begin position="66"/>
        <end position="86"/>
    </location>
</feature>
<dbReference type="Proteomes" id="UP000524492">
    <property type="component" value="Unassembled WGS sequence"/>
</dbReference>
<feature type="transmembrane region" description="Helical" evidence="6">
    <location>
        <begin position="37"/>
        <end position="60"/>
    </location>
</feature>
<dbReference type="Pfam" id="PF01810">
    <property type="entry name" value="LysE"/>
    <property type="match status" value="1"/>
</dbReference>
<protein>
    <submittedName>
        <fullName evidence="7">Threonine/homoserine/homoserine lactone efflux protein</fullName>
    </submittedName>
</protein>
<dbReference type="RefSeq" id="WP_184459976.1">
    <property type="nucleotide sequence ID" value="NZ_JACIFV010000032.1"/>
</dbReference>
<keyword evidence="5 6" id="KW-0472">Membrane</keyword>
<evidence type="ECO:0000256" key="5">
    <source>
        <dbReference type="ARBA" id="ARBA00023136"/>
    </source>
</evidence>
<feature type="transmembrane region" description="Helical" evidence="6">
    <location>
        <begin position="6"/>
        <end position="25"/>
    </location>
</feature>
<dbReference type="GO" id="GO:0005886">
    <property type="term" value="C:plasma membrane"/>
    <property type="evidence" value="ECO:0007669"/>
    <property type="project" value="UniProtKB-SubCell"/>
</dbReference>
<dbReference type="GO" id="GO:0015171">
    <property type="term" value="F:amino acid transmembrane transporter activity"/>
    <property type="evidence" value="ECO:0007669"/>
    <property type="project" value="TreeGrafter"/>
</dbReference>
<feature type="transmembrane region" description="Helical" evidence="6">
    <location>
        <begin position="148"/>
        <end position="172"/>
    </location>
</feature>
<organism evidence="7 8">
    <name type="scientific">Rhizobium aethiopicum</name>
    <dbReference type="NCBI Taxonomy" id="1138170"/>
    <lineage>
        <taxon>Bacteria</taxon>
        <taxon>Pseudomonadati</taxon>
        <taxon>Pseudomonadota</taxon>
        <taxon>Alphaproteobacteria</taxon>
        <taxon>Hyphomicrobiales</taxon>
        <taxon>Rhizobiaceae</taxon>
        <taxon>Rhizobium/Agrobacterium group</taxon>
        <taxon>Rhizobium</taxon>
    </lineage>
</organism>
<keyword evidence="3 6" id="KW-0812">Transmembrane</keyword>
<reference evidence="7 8" key="1">
    <citation type="submission" date="2020-08" db="EMBL/GenBank/DDBJ databases">
        <title>Genomic Encyclopedia of Type Strains, Phase IV (KMG-V): Genome sequencing to study the core and pangenomes of soil and plant-associated prokaryotes.</title>
        <authorList>
            <person name="Whitman W."/>
        </authorList>
    </citation>
    <scope>NUCLEOTIDE SEQUENCE [LARGE SCALE GENOMIC DNA]</scope>
    <source>
        <strain evidence="7 8">SEMIA 4074</strain>
    </source>
</reference>
<sequence length="204" mass="21384">MQDLLVVYIAYVIAAGSPGPSNMAIMNVAMRQGRRPALALAAGVITMSTCWGLIAVTGISTLLVRYAQALIVLKIAGGLYLLWLAWKAARSAVAADGPAGEFSRPAAALGALYRRGILMHLGNPKAVLAWVAIMSLGLRPGASPEMAVMAFAGCVLLGISIFSGYAVLFSTAPMVRGYARARRWIEGSLAVFFAGAGSRLLFSH</sequence>
<feature type="transmembrane region" description="Helical" evidence="6">
    <location>
        <begin position="184"/>
        <end position="202"/>
    </location>
</feature>
<dbReference type="InterPro" id="IPR001123">
    <property type="entry name" value="LeuE-type"/>
</dbReference>
<comment type="caution">
    <text evidence="7">The sequence shown here is derived from an EMBL/GenBank/DDBJ whole genome shotgun (WGS) entry which is preliminary data.</text>
</comment>
<evidence type="ECO:0000256" key="2">
    <source>
        <dbReference type="ARBA" id="ARBA00022475"/>
    </source>
</evidence>
<keyword evidence="4 6" id="KW-1133">Transmembrane helix</keyword>
<gene>
    <name evidence="7" type="ORF">GGD53_005736</name>
</gene>
<evidence type="ECO:0000313" key="7">
    <source>
        <dbReference type="EMBL" id="MBB4195541.1"/>
    </source>
</evidence>